<gene>
    <name evidence="1" type="ORF">Cme02nite_54670</name>
</gene>
<evidence type="ECO:0000313" key="2">
    <source>
        <dbReference type="Proteomes" id="UP000660339"/>
    </source>
</evidence>
<comment type="caution">
    <text evidence="1">The sequence shown here is derived from an EMBL/GenBank/DDBJ whole genome shotgun (WGS) entry which is preliminary data.</text>
</comment>
<dbReference type="Proteomes" id="UP000660339">
    <property type="component" value="Unassembled WGS sequence"/>
</dbReference>
<organism evidence="1 2">
    <name type="scientific">Catellatospora methionotrophica</name>
    <dbReference type="NCBI Taxonomy" id="121620"/>
    <lineage>
        <taxon>Bacteria</taxon>
        <taxon>Bacillati</taxon>
        <taxon>Actinomycetota</taxon>
        <taxon>Actinomycetes</taxon>
        <taxon>Micromonosporales</taxon>
        <taxon>Micromonosporaceae</taxon>
        <taxon>Catellatospora</taxon>
    </lineage>
</organism>
<proteinExistence type="predicted"/>
<dbReference type="RefSeq" id="WP_166380838.1">
    <property type="nucleotide sequence ID" value="NZ_BAAATT010000030.1"/>
</dbReference>
<reference evidence="1" key="1">
    <citation type="submission" date="2021-01" db="EMBL/GenBank/DDBJ databases">
        <title>Whole genome shotgun sequence of Catellatospora methionotrophica NBRC 14553.</title>
        <authorList>
            <person name="Komaki H."/>
            <person name="Tamura T."/>
        </authorList>
    </citation>
    <scope>NUCLEOTIDE SEQUENCE</scope>
    <source>
        <strain evidence="1">NBRC 14553</strain>
    </source>
</reference>
<dbReference type="AlphaFoldDB" id="A0A8J3LEZ1"/>
<accession>A0A8J3LEZ1</accession>
<protein>
    <submittedName>
        <fullName evidence="1">Uncharacterized protein</fullName>
    </submittedName>
</protein>
<keyword evidence="2" id="KW-1185">Reference proteome</keyword>
<sequence>MRAHIKARYVGGWRAELVYRPVILRAVHAAEGEERTCHRWRYDFWPTEPEYGEHLAVIAASIQRSLHGSR</sequence>
<evidence type="ECO:0000313" key="1">
    <source>
        <dbReference type="EMBL" id="GIG17135.1"/>
    </source>
</evidence>
<name>A0A8J3LEZ1_9ACTN</name>
<dbReference type="EMBL" id="BONJ01000030">
    <property type="protein sequence ID" value="GIG17135.1"/>
    <property type="molecule type" value="Genomic_DNA"/>
</dbReference>